<dbReference type="RefSeq" id="WP_167111380.1">
    <property type="nucleotide sequence ID" value="NZ_JAANOU010000001.1"/>
</dbReference>
<proteinExistence type="inferred from homology"/>
<dbReference type="Gene3D" id="3.40.50.300">
    <property type="entry name" value="P-loop containing nucleotide triphosphate hydrolases"/>
    <property type="match status" value="2"/>
</dbReference>
<comment type="caution">
    <text evidence="7">The sequence shown here is derived from an EMBL/GenBank/DDBJ whole genome shotgun (WGS) entry which is preliminary data.</text>
</comment>
<evidence type="ECO:0000313" key="7">
    <source>
        <dbReference type="EMBL" id="NIH78653.1"/>
    </source>
</evidence>
<feature type="compositionally biased region" description="Basic and acidic residues" evidence="5">
    <location>
        <begin position="529"/>
        <end position="555"/>
    </location>
</feature>
<keyword evidence="8" id="KW-1185">Reference proteome</keyword>
<name>A0ABX0SP26_9PSEU</name>
<dbReference type="PANTHER" id="PTHR32114:SF2">
    <property type="entry name" value="ABC TRANSPORTER ABCH.3"/>
    <property type="match status" value="1"/>
</dbReference>
<evidence type="ECO:0000256" key="5">
    <source>
        <dbReference type="SAM" id="MobiDB-lite"/>
    </source>
</evidence>
<dbReference type="Pfam" id="PF13558">
    <property type="entry name" value="SbcC_Walker_B"/>
    <property type="match status" value="1"/>
</dbReference>
<comment type="similarity">
    <text evidence="1">Belongs to the SMC family. SbcC subfamily.</text>
</comment>
<dbReference type="PANTHER" id="PTHR32114">
    <property type="entry name" value="ABC TRANSPORTER ABCH.3"/>
    <property type="match status" value="1"/>
</dbReference>
<sequence>MRLHRLEVAAFGPYRSRQVVDFDALGADGLFLLHGDTGAGKTTLLDAVAFALFGTVPGARGQVKRLRCDLADPEEPTEVVLELTVQGQRLRIVRSPEYQRPKRRGEGTTTQQAKAVLTWIGVPPAGQPAEGLTRIDEVGRTVQRLLGMSADQFFQVVLLPQGEFARFLRADTDEREKLLERLFGTKRFADVEAWFRERRAEQRRELDQQRQELREWTARFAQVAGAEVPEEDLAGWVARTGERIRATVERAREDEQRARAARESADELLAERLSAAERVRRVREAHQRLAVLAEQEDERTRWADELAAARRAATVVAVAAQADRCATQLDEARLAEERKAQALAATGFVNAEVDTAELRKLSGQLSEEAGALAGLVAEAEQQVRDQRDIERFAETAADARARVEVLGEKLAGIPERARDLRERLEVAIDAEAKLGEVRKREADLVAAVADAERLPAARRALDDAEGAAREAIDRHQEARERFLELRRWRLDGMAAELAARLTAGSPCPVCGSSDHPAPAIAAPEAVSPEQEHAAEEAEARAERRRKAAEAARHDAETKLAALRERLRGRDGAQLGEELSALRKEIAGLNALAEQRAPLAKQVQATETEQRELDEKRAAELQRATAAETQRQALTERVAERARRLDEARGEHPDVGARRAHLTGIVRALDALAEARAATASAAGQLERQRVEVREALHRAGFETVAEMRAAARDEMTIRDLEQRLAEAGAAEAAARATLNEPELSGVGPDDEVDVESAKAAARSARERAEAAFAVLRSANAQADALGTLAERLTAATERLRPLEEEFAELDALTDVVNGRGQNARKMSLRSYVLAARLEEVALAATARLQTMSQGRYSFVHSDAAGSHGTRGGLGLDVLDDFSGTIRPAKTLSGGESFLASLALALGLADVVAAETGGSLLDTLFVDEGFGTLDSETLDVVMNILDELRAGGRVVGLVSHVEELRQRIPTRLRVRKSRTGSSLELQMA</sequence>
<evidence type="ECO:0000256" key="1">
    <source>
        <dbReference type="ARBA" id="ARBA00006930"/>
    </source>
</evidence>
<keyword evidence="7" id="KW-0378">Hydrolase</keyword>
<comment type="subunit">
    <text evidence="2">Heterodimer of SbcC and SbcD.</text>
</comment>
<feature type="domain" description="Rad50/SbcC-type AAA" evidence="6">
    <location>
        <begin position="5"/>
        <end position="215"/>
    </location>
</feature>
<dbReference type="GO" id="GO:0004527">
    <property type="term" value="F:exonuclease activity"/>
    <property type="evidence" value="ECO:0007669"/>
    <property type="project" value="UniProtKB-KW"/>
</dbReference>
<feature type="coiled-coil region" evidence="4">
    <location>
        <begin position="248"/>
        <end position="312"/>
    </location>
</feature>
<evidence type="ECO:0000256" key="4">
    <source>
        <dbReference type="SAM" id="Coils"/>
    </source>
</evidence>
<dbReference type="InterPro" id="IPR027417">
    <property type="entry name" value="P-loop_NTPase"/>
</dbReference>
<feature type="region of interest" description="Disordered" evidence="5">
    <location>
        <begin position="524"/>
        <end position="555"/>
    </location>
</feature>
<dbReference type="EMBL" id="JAANOU010000001">
    <property type="protein sequence ID" value="NIH78653.1"/>
    <property type="molecule type" value="Genomic_DNA"/>
</dbReference>
<gene>
    <name evidence="7" type="ORF">FHX46_001183</name>
</gene>
<dbReference type="SUPFAM" id="SSF52540">
    <property type="entry name" value="P-loop containing nucleoside triphosphate hydrolases"/>
    <property type="match status" value="2"/>
</dbReference>
<keyword evidence="4" id="KW-0175">Coiled coil</keyword>
<evidence type="ECO:0000256" key="3">
    <source>
        <dbReference type="ARBA" id="ARBA00013368"/>
    </source>
</evidence>
<dbReference type="Pfam" id="PF13476">
    <property type="entry name" value="AAA_23"/>
    <property type="match status" value="1"/>
</dbReference>
<dbReference type="Proteomes" id="UP000754495">
    <property type="component" value="Unassembled WGS sequence"/>
</dbReference>
<keyword evidence="7" id="KW-0269">Exonuclease</keyword>
<reference evidence="7 8" key="1">
    <citation type="submission" date="2020-03" db="EMBL/GenBank/DDBJ databases">
        <title>Sequencing the genomes of 1000 actinobacteria strains.</title>
        <authorList>
            <person name="Klenk H.-P."/>
        </authorList>
    </citation>
    <scope>NUCLEOTIDE SEQUENCE [LARGE SCALE GENOMIC DNA]</scope>
    <source>
        <strain evidence="7 8">DSM 45668</strain>
    </source>
</reference>
<protein>
    <recommendedName>
        <fullName evidence="3">Nuclease SbcCD subunit C</fullName>
    </recommendedName>
</protein>
<dbReference type="InterPro" id="IPR038729">
    <property type="entry name" value="Rad50/SbcC_AAA"/>
</dbReference>
<feature type="region of interest" description="Disordered" evidence="5">
    <location>
        <begin position="732"/>
        <end position="752"/>
    </location>
</feature>
<evidence type="ECO:0000313" key="8">
    <source>
        <dbReference type="Proteomes" id="UP000754495"/>
    </source>
</evidence>
<evidence type="ECO:0000259" key="6">
    <source>
        <dbReference type="Pfam" id="PF13476"/>
    </source>
</evidence>
<organism evidence="7 8">
    <name type="scientific">Amycolatopsis viridis</name>
    <dbReference type="NCBI Taxonomy" id="185678"/>
    <lineage>
        <taxon>Bacteria</taxon>
        <taxon>Bacillati</taxon>
        <taxon>Actinomycetota</taxon>
        <taxon>Actinomycetes</taxon>
        <taxon>Pseudonocardiales</taxon>
        <taxon>Pseudonocardiaceae</taxon>
        <taxon>Amycolatopsis</taxon>
    </lineage>
</organism>
<accession>A0ABX0SP26</accession>
<evidence type="ECO:0000256" key="2">
    <source>
        <dbReference type="ARBA" id="ARBA00011322"/>
    </source>
</evidence>
<keyword evidence="7" id="KW-0540">Nuclease</keyword>